<protein>
    <submittedName>
        <fullName evidence="5">Flagellin-like hook-associated protein FlgL</fullName>
    </submittedName>
</protein>
<evidence type="ECO:0000256" key="1">
    <source>
        <dbReference type="ARBA" id="ARBA00004365"/>
    </source>
</evidence>
<dbReference type="Pfam" id="PF00700">
    <property type="entry name" value="Flagellin_C"/>
    <property type="match status" value="1"/>
</dbReference>
<comment type="caution">
    <text evidence="5">The sequence shown here is derived from an EMBL/GenBank/DDBJ whole genome shotgun (WGS) entry which is preliminary data.</text>
</comment>
<evidence type="ECO:0000259" key="4">
    <source>
        <dbReference type="Pfam" id="PF00700"/>
    </source>
</evidence>
<gene>
    <name evidence="5" type="ORF">JOD01_003190</name>
</gene>
<organism evidence="5 6">
    <name type="scientific">Brevibacillus fulvus</name>
    <dbReference type="NCBI Taxonomy" id="1125967"/>
    <lineage>
        <taxon>Bacteria</taxon>
        <taxon>Bacillati</taxon>
        <taxon>Bacillota</taxon>
        <taxon>Bacilli</taxon>
        <taxon>Bacillales</taxon>
        <taxon>Paenibacillaceae</taxon>
        <taxon>Brevibacillus</taxon>
    </lineage>
</organism>
<keyword evidence="5" id="KW-0966">Cell projection</keyword>
<dbReference type="EMBL" id="JAFBEB010000012">
    <property type="protein sequence ID" value="MBM7591539.1"/>
    <property type="molecule type" value="Genomic_DNA"/>
</dbReference>
<name>A0A938Y383_9BACL</name>
<evidence type="ECO:0000313" key="5">
    <source>
        <dbReference type="EMBL" id="MBM7591539.1"/>
    </source>
</evidence>
<evidence type="ECO:0000256" key="2">
    <source>
        <dbReference type="ARBA" id="ARBA00005709"/>
    </source>
</evidence>
<dbReference type="AlphaFoldDB" id="A0A938Y383"/>
<dbReference type="PANTHER" id="PTHR42792">
    <property type="entry name" value="FLAGELLIN"/>
    <property type="match status" value="1"/>
</dbReference>
<dbReference type="RefSeq" id="WP_338028573.1">
    <property type="nucleotide sequence ID" value="NZ_JAFBEB010000012.1"/>
</dbReference>
<dbReference type="GO" id="GO:0005198">
    <property type="term" value="F:structural molecule activity"/>
    <property type="evidence" value="ECO:0007669"/>
    <property type="project" value="InterPro"/>
</dbReference>
<proteinExistence type="inferred from homology"/>
<evidence type="ECO:0000256" key="3">
    <source>
        <dbReference type="ARBA" id="ARBA00023143"/>
    </source>
</evidence>
<dbReference type="SUPFAM" id="SSF64518">
    <property type="entry name" value="Phase 1 flagellin"/>
    <property type="match status" value="1"/>
</dbReference>
<dbReference type="Proteomes" id="UP000717624">
    <property type="component" value="Unassembled WGS sequence"/>
</dbReference>
<evidence type="ECO:0000313" key="6">
    <source>
        <dbReference type="Proteomes" id="UP000717624"/>
    </source>
</evidence>
<keyword evidence="3" id="KW-0975">Bacterial flagellum</keyword>
<sequence>MGLGFIIIGGTTYSGYGMTDQITNFDRIGFVDIGDSPGDSLVFQFTETVIPKPSLTLQIGANASQTLPIELIDTTAISLGIKDISVDTRNNAKSSISKIDIAIQTISSGRSKFGAYQNRLEHAMNNVGNYTENLIASESRIRDADMAKEMMELTKQNILVQASQAMLAQANQISNGVLELLK</sequence>
<dbReference type="InterPro" id="IPR042187">
    <property type="entry name" value="Flagellin_C_sub2"/>
</dbReference>
<reference evidence="5" key="1">
    <citation type="submission" date="2021-01" db="EMBL/GenBank/DDBJ databases">
        <title>Genomic Encyclopedia of Type Strains, Phase IV (KMG-IV): sequencing the most valuable type-strain genomes for metagenomic binning, comparative biology and taxonomic classification.</title>
        <authorList>
            <person name="Goeker M."/>
        </authorList>
    </citation>
    <scope>NUCLEOTIDE SEQUENCE</scope>
    <source>
        <strain evidence="5">DSM 25523</strain>
    </source>
</reference>
<comment type="similarity">
    <text evidence="2">Belongs to the bacterial flagellin family.</text>
</comment>
<dbReference type="InterPro" id="IPR046358">
    <property type="entry name" value="Flagellin_C"/>
</dbReference>
<dbReference type="InterPro" id="IPR001492">
    <property type="entry name" value="Flagellin"/>
</dbReference>
<keyword evidence="5" id="KW-0282">Flagellum</keyword>
<accession>A0A938Y383</accession>
<feature type="domain" description="Flagellin C-terminal" evidence="4">
    <location>
        <begin position="96"/>
        <end position="181"/>
    </location>
</feature>
<dbReference type="GO" id="GO:0009288">
    <property type="term" value="C:bacterial-type flagellum"/>
    <property type="evidence" value="ECO:0007669"/>
    <property type="project" value="UniProtKB-SubCell"/>
</dbReference>
<dbReference type="Gene3D" id="6.10.10.10">
    <property type="entry name" value="Flagellar export chaperone, C-terminal domain"/>
    <property type="match status" value="1"/>
</dbReference>
<keyword evidence="6" id="KW-1185">Reference proteome</keyword>
<keyword evidence="5" id="KW-0969">Cilium</keyword>
<dbReference type="PANTHER" id="PTHR42792:SF2">
    <property type="entry name" value="FLAGELLIN"/>
    <property type="match status" value="1"/>
</dbReference>
<comment type="subcellular location">
    <subcellularLocation>
        <location evidence="1">Bacterial flagellum</location>
    </subcellularLocation>
</comment>
<dbReference type="Gene3D" id="1.20.1330.10">
    <property type="entry name" value="f41 fragment of flagellin, N-terminal domain"/>
    <property type="match status" value="1"/>
</dbReference>